<feature type="transmembrane region" description="Helical" evidence="2">
    <location>
        <begin position="108"/>
        <end position="129"/>
    </location>
</feature>
<feature type="transmembrane region" description="Helical" evidence="2">
    <location>
        <begin position="21"/>
        <end position="41"/>
    </location>
</feature>
<dbReference type="AlphaFoldDB" id="A0AA37XDJ8"/>
<keyword evidence="2" id="KW-1133">Transmembrane helix</keyword>
<dbReference type="EMBL" id="BSUM01000001">
    <property type="protein sequence ID" value="GMA31288.1"/>
    <property type="molecule type" value="Genomic_DNA"/>
</dbReference>
<evidence type="ECO:0000313" key="4">
    <source>
        <dbReference type="Proteomes" id="UP001157161"/>
    </source>
</evidence>
<name>A0AA37XDJ8_9MICO</name>
<comment type="caution">
    <text evidence="3">The sequence shown here is derived from an EMBL/GenBank/DDBJ whole genome shotgun (WGS) entry which is preliminary data.</text>
</comment>
<protein>
    <submittedName>
        <fullName evidence="3">Uncharacterized protein</fullName>
    </submittedName>
</protein>
<keyword evidence="2" id="KW-0472">Membrane</keyword>
<keyword evidence="4" id="KW-1185">Reference proteome</keyword>
<evidence type="ECO:0000256" key="1">
    <source>
        <dbReference type="SAM" id="MobiDB-lite"/>
    </source>
</evidence>
<feature type="region of interest" description="Disordered" evidence="1">
    <location>
        <begin position="136"/>
        <end position="160"/>
    </location>
</feature>
<proteinExistence type="predicted"/>
<organism evidence="3 4">
    <name type="scientific">Litorihabitans aurantiacus</name>
    <dbReference type="NCBI Taxonomy" id="1930061"/>
    <lineage>
        <taxon>Bacteria</taxon>
        <taxon>Bacillati</taxon>
        <taxon>Actinomycetota</taxon>
        <taxon>Actinomycetes</taxon>
        <taxon>Micrococcales</taxon>
        <taxon>Beutenbergiaceae</taxon>
        <taxon>Litorihabitans</taxon>
    </lineage>
</organism>
<keyword evidence="2" id="KW-0812">Transmembrane</keyword>
<dbReference type="Proteomes" id="UP001157161">
    <property type="component" value="Unassembled WGS sequence"/>
</dbReference>
<evidence type="ECO:0000256" key="2">
    <source>
        <dbReference type="SAM" id="Phobius"/>
    </source>
</evidence>
<reference evidence="3" key="1">
    <citation type="journal article" date="2014" name="Int. J. Syst. Evol. Microbiol.">
        <title>Complete genome sequence of Corynebacterium casei LMG S-19264T (=DSM 44701T), isolated from a smear-ripened cheese.</title>
        <authorList>
            <consortium name="US DOE Joint Genome Institute (JGI-PGF)"/>
            <person name="Walter F."/>
            <person name="Albersmeier A."/>
            <person name="Kalinowski J."/>
            <person name="Ruckert C."/>
        </authorList>
    </citation>
    <scope>NUCLEOTIDE SEQUENCE</scope>
    <source>
        <strain evidence="3">NBRC 112290</strain>
    </source>
</reference>
<accession>A0AA37XDJ8</accession>
<feature type="transmembrane region" description="Helical" evidence="2">
    <location>
        <begin position="72"/>
        <end position="96"/>
    </location>
</feature>
<gene>
    <name evidence="3" type="ORF">GCM10025875_12800</name>
</gene>
<reference evidence="3" key="2">
    <citation type="submission" date="2023-02" db="EMBL/GenBank/DDBJ databases">
        <authorList>
            <person name="Sun Q."/>
            <person name="Mori K."/>
        </authorList>
    </citation>
    <scope>NUCLEOTIDE SEQUENCE</scope>
    <source>
        <strain evidence="3">NBRC 112290</strain>
    </source>
</reference>
<evidence type="ECO:0000313" key="3">
    <source>
        <dbReference type="EMBL" id="GMA31288.1"/>
    </source>
</evidence>
<sequence length="296" mass="29964">MPATLPHGSGPRRWRSSGLGWGFGAVALLGLALSLVVMVQVGGELEHDGAGTCAARAEPSNRCASVEPAPGAAAVVGTVTGLLLVGGGACGALLLVRETVPWRRQPMATVVVGATAAVVALVVLAQSAAMSDRPVVATAGTDGPSSVDHTDGQAGGGSPDPRLALDRLLTVADEAIGDAALRPVPLSVEEAECMDGDGVPGRRLELTGQFTAHDLGTARTNGEFLEFTRENEAIAVTITEAWEEAGLLGPAEPLHGEWYQGPTSDGHGSDDVIDLAHVGFAEGVGTLVVTSTCTAL</sequence>